<evidence type="ECO:0000256" key="3">
    <source>
        <dbReference type="ARBA" id="ARBA00022771"/>
    </source>
</evidence>
<organism evidence="8 9">
    <name type="scientific">Prorocentrum cordatum</name>
    <dbReference type="NCBI Taxonomy" id="2364126"/>
    <lineage>
        <taxon>Eukaryota</taxon>
        <taxon>Sar</taxon>
        <taxon>Alveolata</taxon>
        <taxon>Dinophyceae</taxon>
        <taxon>Prorocentrales</taxon>
        <taxon>Prorocentraceae</taxon>
        <taxon>Prorocentrum</taxon>
    </lineage>
</organism>
<dbReference type="Proteomes" id="UP001189429">
    <property type="component" value="Unassembled WGS sequence"/>
</dbReference>
<dbReference type="SUPFAM" id="SSF144232">
    <property type="entry name" value="HIT/MYND zinc finger-like"/>
    <property type="match status" value="1"/>
</dbReference>
<proteinExistence type="inferred from homology"/>
<dbReference type="Gene3D" id="2.60.120.330">
    <property type="entry name" value="B-lactam Antibiotic, Isopenicillin N Synthase, Chain"/>
    <property type="match status" value="1"/>
</dbReference>
<comment type="caution">
    <text evidence="8">The sequence shown here is derived from an EMBL/GenBank/DDBJ whole genome shotgun (WGS) entry which is preliminary data.</text>
</comment>
<evidence type="ECO:0000256" key="4">
    <source>
        <dbReference type="ARBA" id="ARBA00022833"/>
    </source>
</evidence>
<dbReference type="PROSITE" id="PS50865">
    <property type="entry name" value="ZF_MYND_2"/>
    <property type="match status" value="1"/>
</dbReference>
<dbReference type="Pfam" id="PF01753">
    <property type="entry name" value="zf-MYND"/>
    <property type="match status" value="1"/>
</dbReference>
<evidence type="ECO:0000256" key="5">
    <source>
        <dbReference type="PROSITE-ProRule" id="PRU00134"/>
    </source>
</evidence>
<feature type="domain" description="MYND-type" evidence="7">
    <location>
        <begin position="6"/>
        <end position="44"/>
    </location>
</feature>
<accession>A0ABN9UDD7</accession>
<dbReference type="InterPro" id="IPR039038">
    <property type="entry name" value="ASPH"/>
</dbReference>
<comment type="similarity">
    <text evidence="1">Belongs to the aspartyl/asparaginyl beta-hydroxylase family.</text>
</comment>
<keyword evidence="4" id="KW-0862">Zinc</keyword>
<evidence type="ECO:0000256" key="1">
    <source>
        <dbReference type="ARBA" id="ARBA00007730"/>
    </source>
</evidence>
<dbReference type="InterPro" id="IPR002893">
    <property type="entry name" value="Znf_MYND"/>
</dbReference>
<dbReference type="Gene3D" id="6.10.140.2220">
    <property type="match status" value="1"/>
</dbReference>
<feature type="region of interest" description="Disordered" evidence="6">
    <location>
        <begin position="54"/>
        <end position="92"/>
    </location>
</feature>
<gene>
    <name evidence="8" type="ORF">PCOR1329_LOCUS46490</name>
</gene>
<protein>
    <recommendedName>
        <fullName evidence="7">MYND-type domain-containing protein</fullName>
    </recommendedName>
</protein>
<reference evidence="8" key="1">
    <citation type="submission" date="2023-10" db="EMBL/GenBank/DDBJ databases">
        <authorList>
            <person name="Chen Y."/>
            <person name="Shah S."/>
            <person name="Dougan E. K."/>
            <person name="Thang M."/>
            <person name="Chan C."/>
        </authorList>
    </citation>
    <scope>NUCLEOTIDE SEQUENCE [LARGE SCALE GENOMIC DNA]</scope>
</reference>
<evidence type="ECO:0000313" key="9">
    <source>
        <dbReference type="Proteomes" id="UP001189429"/>
    </source>
</evidence>
<dbReference type="EMBL" id="CAUYUJ010015593">
    <property type="protein sequence ID" value="CAK0855982.1"/>
    <property type="molecule type" value="Genomic_DNA"/>
</dbReference>
<keyword evidence="9" id="KW-1185">Reference proteome</keyword>
<sequence length="601" mass="66420">MAGQACAVCGAADAPAVCSGCRAVRYCGPACQRAAWKAGHKSECAALAAASANEPHGASSQPTAQRAETTPLQAATPAKARPAPPAELASMRTVQAPPRVAASLEAGAKAKALDYSKFDQIDDSDDEKLVPTRVGIDIPLGKPREQMSRSEYDNVWHMLLRRKDFPFTPAPDLNRMWGFYKHGGMDESALFDQACELLGELPCRLGAQEFKAIAYKLTKKLESESREDEARMWSIICICRFPQDPDSFYNQGVLLSKQVDKAKFGGSPTTYLPSVISADSKSVPTEQYCAVFSRAAVGYYRRCLKVDPKQRPAYINLIGSLERNEPRGWYDEVHEVAAQAVKHGIWYNTWQRPPHFVPSLDARPWHDASTFDMCRALEESYPIIRAEYDAYVSKLANRKDWDDSDTTPGLGDVGGRDGAIHDGGLRKSGRWQEVPLLTNCTINREYCEQFPETVRVLQTHCRDAGGLAFCGGGDVIFSVLAPGTRLRPHCGPSNSRLTCHLGIRVPKSLEQGCHLRVGGDPPRGWQEGKCVVFDDSFEHEVVYPEAGHGEPYPGNRVVLLANFWHPDFEFKNDPEWRQRSDEALASVDVETLPQTAMMRAG</sequence>
<dbReference type="PANTHER" id="PTHR12366">
    <property type="entry name" value="ASPARTYL/ASPARAGINYL BETA-HYDROXYLASE"/>
    <property type="match status" value="1"/>
</dbReference>
<dbReference type="Pfam" id="PF05118">
    <property type="entry name" value="Asp_Arg_Hydrox"/>
    <property type="match status" value="1"/>
</dbReference>
<dbReference type="InterPro" id="IPR027443">
    <property type="entry name" value="IPNS-like_sf"/>
</dbReference>
<evidence type="ECO:0000256" key="6">
    <source>
        <dbReference type="SAM" id="MobiDB-lite"/>
    </source>
</evidence>
<evidence type="ECO:0000313" key="8">
    <source>
        <dbReference type="EMBL" id="CAK0855982.1"/>
    </source>
</evidence>
<keyword evidence="2" id="KW-0479">Metal-binding</keyword>
<name>A0ABN9UDD7_9DINO</name>
<dbReference type="PROSITE" id="PS01360">
    <property type="entry name" value="ZF_MYND_1"/>
    <property type="match status" value="1"/>
</dbReference>
<keyword evidence="3 5" id="KW-0863">Zinc-finger</keyword>
<feature type="compositionally biased region" description="Low complexity" evidence="6">
    <location>
        <begin position="74"/>
        <end position="89"/>
    </location>
</feature>
<evidence type="ECO:0000259" key="7">
    <source>
        <dbReference type="PROSITE" id="PS50865"/>
    </source>
</evidence>
<dbReference type="PANTHER" id="PTHR12366:SF29">
    <property type="entry name" value="ASPARTYL BETA-HYDROXYLASE, ISOFORM L"/>
    <property type="match status" value="1"/>
</dbReference>
<evidence type="ECO:0000256" key="2">
    <source>
        <dbReference type="ARBA" id="ARBA00022723"/>
    </source>
</evidence>
<dbReference type="InterPro" id="IPR007803">
    <property type="entry name" value="Asp/Arg/Pro-Hydrxlase"/>
</dbReference>
<feature type="compositionally biased region" description="Polar residues" evidence="6">
    <location>
        <begin position="58"/>
        <end position="73"/>
    </location>
</feature>